<feature type="chain" id="PRO_5045366948" description="Lipoprotein" evidence="1">
    <location>
        <begin position="20"/>
        <end position="130"/>
    </location>
</feature>
<comment type="caution">
    <text evidence="2">The sequence shown here is derived from an EMBL/GenBank/DDBJ whole genome shotgun (WGS) entry which is preliminary data.</text>
</comment>
<organism evidence="2 3">
    <name type="scientific">Massilia pinisoli</name>
    <dbReference type="NCBI Taxonomy" id="1772194"/>
    <lineage>
        <taxon>Bacteria</taxon>
        <taxon>Pseudomonadati</taxon>
        <taxon>Pseudomonadota</taxon>
        <taxon>Betaproteobacteria</taxon>
        <taxon>Burkholderiales</taxon>
        <taxon>Oxalobacteraceae</taxon>
        <taxon>Telluria group</taxon>
        <taxon>Massilia</taxon>
    </lineage>
</organism>
<dbReference type="RefSeq" id="WP_258814632.1">
    <property type="nucleotide sequence ID" value="NZ_JANUGW010000001.1"/>
</dbReference>
<reference evidence="2 3" key="1">
    <citation type="submission" date="2022-08" db="EMBL/GenBank/DDBJ databases">
        <title>Reclassification of Massilia species as members of the genera Telluria, Duganella, Pseudoduganella, Mokoshia gen. nov. and Zemynaea gen. nov. using orthogonal and non-orthogonal genome-based approaches.</title>
        <authorList>
            <person name="Bowman J.P."/>
        </authorList>
    </citation>
    <scope>NUCLEOTIDE SEQUENCE [LARGE SCALE GENOMIC DNA]</scope>
    <source>
        <strain evidence="2 3">JCM 31316</strain>
    </source>
</reference>
<protein>
    <recommendedName>
        <fullName evidence="4">Lipoprotein</fullName>
    </recommendedName>
</protein>
<evidence type="ECO:0008006" key="4">
    <source>
        <dbReference type="Google" id="ProtNLM"/>
    </source>
</evidence>
<evidence type="ECO:0000256" key="1">
    <source>
        <dbReference type="SAM" id="SignalP"/>
    </source>
</evidence>
<proteinExistence type="predicted"/>
<name>A0ABT1ZJ98_9BURK</name>
<evidence type="ECO:0000313" key="2">
    <source>
        <dbReference type="EMBL" id="MCS0579980.1"/>
    </source>
</evidence>
<gene>
    <name evidence="2" type="ORF">NX784_00090</name>
</gene>
<accession>A0ABT1ZJ98</accession>
<keyword evidence="3" id="KW-1185">Reference proteome</keyword>
<evidence type="ECO:0000313" key="3">
    <source>
        <dbReference type="Proteomes" id="UP001204151"/>
    </source>
</evidence>
<dbReference type="Proteomes" id="UP001204151">
    <property type="component" value="Unassembled WGS sequence"/>
</dbReference>
<feature type="signal peptide" evidence="1">
    <location>
        <begin position="1"/>
        <end position="19"/>
    </location>
</feature>
<keyword evidence="1" id="KW-0732">Signal</keyword>
<sequence length="130" mass="13680">MKNLVAAASLALLSAHASACPLSKSLADRYGITFSGFATAIPAAAAPDTAHGGPFVRVVIPEDPYVADGFRHTAVMDTRTKKVWILRTGGFVGVYEWYGPVDAIDASLDHCNLEPMITPPAAAPRQAARS</sequence>
<dbReference type="EMBL" id="JANUGW010000001">
    <property type="protein sequence ID" value="MCS0579980.1"/>
    <property type="molecule type" value="Genomic_DNA"/>
</dbReference>